<dbReference type="OrthoDB" id="6022at2759"/>
<dbReference type="Pfam" id="PF09736">
    <property type="entry name" value="Bud13"/>
    <property type="match status" value="1"/>
</dbReference>
<sequence>MSKSDYLKKYLSEKETSKAGKNIKAKPVKKSGGMKIIDEDINMKQITFKNNIELYVEEDDVPLCVNIEYESEEKVNKLLAKFTTRNWMNKEEKSCETNMRQRHDSDSEPEATEKKNFVVAPSLTKNKISRRHSNSASSDASPPRKFIKNSTQEDADISPPRRCTKRKNLNSAQEDTDISPPRRLTNLDPDNFPARKQLKSQDSNSFEKDRDTEEIIYRDKGRKRDFVKEKKEKEKNDAKQKEKEEKYQQWGKGLKQKELKEEHISEVLHEVNKPLARYADDEDLDEKLKDVEREGDPMLEYIKKKKSKECTGSSKRPIYKGPEAMPNRFNIRPGYRWDGVDRSNGFEKQFFLKQNERKALRDMAYKWSTEDM</sequence>
<dbReference type="EnsemblMetazoa" id="HelroT161390">
    <property type="protein sequence ID" value="HelroP161390"/>
    <property type="gene ID" value="HelroG161390"/>
</dbReference>
<feature type="compositionally biased region" description="Basic and acidic residues" evidence="3">
    <location>
        <begin position="92"/>
        <end position="116"/>
    </location>
</feature>
<dbReference type="AlphaFoldDB" id="T1ERF3"/>
<dbReference type="InterPro" id="IPR018609">
    <property type="entry name" value="Bud13"/>
</dbReference>
<accession>T1ERF3</accession>
<dbReference type="Proteomes" id="UP000015101">
    <property type="component" value="Unassembled WGS sequence"/>
</dbReference>
<dbReference type="GeneID" id="20199153"/>
<name>T1ERF3_HELRO</name>
<dbReference type="PANTHER" id="PTHR31809:SF0">
    <property type="entry name" value="BUD13 HOMOLOG"/>
    <property type="match status" value="1"/>
</dbReference>
<dbReference type="KEGG" id="hro:HELRODRAFT_161390"/>
<reference evidence="4 6" key="2">
    <citation type="journal article" date="2013" name="Nature">
        <title>Insights into bilaterian evolution from three spiralian genomes.</title>
        <authorList>
            <person name="Simakov O."/>
            <person name="Marletaz F."/>
            <person name="Cho S.J."/>
            <person name="Edsinger-Gonzales E."/>
            <person name="Havlak P."/>
            <person name="Hellsten U."/>
            <person name="Kuo D.H."/>
            <person name="Larsson T."/>
            <person name="Lv J."/>
            <person name="Arendt D."/>
            <person name="Savage R."/>
            <person name="Osoegawa K."/>
            <person name="de Jong P."/>
            <person name="Grimwood J."/>
            <person name="Chapman J.A."/>
            <person name="Shapiro H."/>
            <person name="Aerts A."/>
            <person name="Otillar R.P."/>
            <person name="Terry A.Y."/>
            <person name="Boore J.L."/>
            <person name="Grigoriev I.V."/>
            <person name="Lindberg D.R."/>
            <person name="Seaver E.C."/>
            <person name="Weisblat D.A."/>
            <person name="Putnam N.H."/>
            <person name="Rokhsar D.S."/>
        </authorList>
    </citation>
    <scope>NUCLEOTIDE SEQUENCE</scope>
</reference>
<organism evidence="5 6">
    <name type="scientific">Helobdella robusta</name>
    <name type="common">Californian leech</name>
    <dbReference type="NCBI Taxonomy" id="6412"/>
    <lineage>
        <taxon>Eukaryota</taxon>
        <taxon>Metazoa</taxon>
        <taxon>Spiralia</taxon>
        <taxon>Lophotrochozoa</taxon>
        <taxon>Annelida</taxon>
        <taxon>Clitellata</taxon>
        <taxon>Hirudinea</taxon>
        <taxon>Rhynchobdellida</taxon>
        <taxon>Glossiphoniidae</taxon>
        <taxon>Helobdella</taxon>
    </lineage>
</organism>
<dbReference type="CTD" id="20199153"/>
<protein>
    <recommendedName>
        <fullName evidence="2">BUD13 homolog</fullName>
    </recommendedName>
</protein>
<dbReference type="PANTHER" id="PTHR31809">
    <property type="entry name" value="BUD13 HOMOLOG"/>
    <property type="match status" value="1"/>
</dbReference>
<dbReference type="RefSeq" id="XP_009019561.1">
    <property type="nucleotide sequence ID" value="XM_009021313.1"/>
</dbReference>
<evidence type="ECO:0000256" key="2">
    <source>
        <dbReference type="ARBA" id="ARBA00014454"/>
    </source>
</evidence>
<dbReference type="InParanoid" id="T1ERF3"/>
<dbReference type="GO" id="GO:0005684">
    <property type="term" value="C:U2-type spliceosomal complex"/>
    <property type="evidence" value="ECO:0000318"/>
    <property type="project" value="GO_Central"/>
</dbReference>
<dbReference type="EMBL" id="KB096742">
    <property type="protein sequence ID" value="ESO02153.1"/>
    <property type="molecule type" value="Genomic_DNA"/>
</dbReference>
<evidence type="ECO:0000313" key="5">
    <source>
        <dbReference type="EnsemblMetazoa" id="HelroP161390"/>
    </source>
</evidence>
<dbReference type="EMBL" id="AMQM01000807">
    <property type="status" value="NOT_ANNOTATED_CDS"/>
    <property type="molecule type" value="Genomic_DNA"/>
</dbReference>
<keyword evidence="6" id="KW-1185">Reference proteome</keyword>
<dbReference type="HOGENOM" id="CLU_024195_3_0_1"/>
<gene>
    <name evidence="5" type="primary">20199153</name>
    <name evidence="4" type="ORF">HELRODRAFT_161390</name>
</gene>
<evidence type="ECO:0000313" key="4">
    <source>
        <dbReference type="EMBL" id="ESO02153.1"/>
    </source>
</evidence>
<dbReference type="STRING" id="6412.T1ERF3"/>
<dbReference type="OMA" id="CRYQTPY"/>
<dbReference type="eggNOG" id="KOG2654">
    <property type="taxonomic scope" value="Eukaryota"/>
</dbReference>
<comment type="similarity">
    <text evidence="1">Belongs to the CWC26 family.</text>
</comment>
<evidence type="ECO:0000313" key="6">
    <source>
        <dbReference type="Proteomes" id="UP000015101"/>
    </source>
</evidence>
<feature type="region of interest" description="Disordered" evidence="3">
    <location>
        <begin position="92"/>
        <end position="253"/>
    </location>
</feature>
<proteinExistence type="inferred from homology"/>
<reference evidence="5" key="3">
    <citation type="submission" date="2015-06" db="UniProtKB">
        <authorList>
            <consortium name="EnsemblMetazoa"/>
        </authorList>
    </citation>
    <scope>IDENTIFICATION</scope>
</reference>
<dbReference type="GO" id="GO:0000398">
    <property type="term" value="P:mRNA splicing, via spliceosome"/>
    <property type="evidence" value="ECO:0000318"/>
    <property type="project" value="GO_Central"/>
</dbReference>
<evidence type="ECO:0000256" key="3">
    <source>
        <dbReference type="SAM" id="MobiDB-lite"/>
    </source>
</evidence>
<evidence type="ECO:0000256" key="1">
    <source>
        <dbReference type="ARBA" id="ARBA00011069"/>
    </source>
</evidence>
<dbReference type="InterPro" id="IPR051112">
    <property type="entry name" value="CWC26_splicing_factor"/>
</dbReference>
<reference evidence="6" key="1">
    <citation type="submission" date="2012-12" db="EMBL/GenBank/DDBJ databases">
        <authorList>
            <person name="Hellsten U."/>
            <person name="Grimwood J."/>
            <person name="Chapman J.A."/>
            <person name="Shapiro H."/>
            <person name="Aerts A."/>
            <person name="Otillar R.P."/>
            <person name="Terry A.Y."/>
            <person name="Boore J.L."/>
            <person name="Simakov O."/>
            <person name="Marletaz F."/>
            <person name="Cho S.-J."/>
            <person name="Edsinger-Gonzales E."/>
            <person name="Havlak P."/>
            <person name="Kuo D.-H."/>
            <person name="Larsson T."/>
            <person name="Lv J."/>
            <person name="Arendt D."/>
            <person name="Savage R."/>
            <person name="Osoegawa K."/>
            <person name="de Jong P."/>
            <person name="Lindberg D.R."/>
            <person name="Seaver E.C."/>
            <person name="Weisblat D.A."/>
            <person name="Putnam N.H."/>
            <person name="Grigoriev I.V."/>
            <person name="Rokhsar D.S."/>
        </authorList>
    </citation>
    <scope>NUCLEOTIDE SEQUENCE</scope>
</reference>
<feature type="compositionally biased region" description="Basic and acidic residues" evidence="3">
    <location>
        <begin position="205"/>
        <end position="247"/>
    </location>
</feature>